<evidence type="ECO:0000256" key="1">
    <source>
        <dbReference type="SAM" id="Phobius"/>
    </source>
</evidence>
<accession>A0AAW9HMZ8</accession>
<protein>
    <submittedName>
        <fullName evidence="2">Uncharacterized protein</fullName>
    </submittedName>
</protein>
<keyword evidence="1" id="KW-0472">Membrane</keyword>
<keyword evidence="1" id="KW-0812">Transmembrane</keyword>
<evidence type="ECO:0000313" key="4">
    <source>
        <dbReference type="Proteomes" id="UP001284901"/>
    </source>
</evidence>
<dbReference type="GeneID" id="92813646"/>
<evidence type="ECO:0000313" key="5">
    <source>
        <dbReference type="Proteomes" id="UP001288320"/>
    </source>
</evidence>
<evidence type="ECO:0000313" key="2">
    <source>
        <dbReference type="EMBL" id="MDY5140168.1"/>
    </source>
</evidence>
<reference evidence="2 4" key="1">
    <citation type="submission" date="2023-10" db="EMBL/GenBank/DDBJ databases">
        <title>Whole Genome based description of the genera Actinobaculum and Actinotignum reveals a complex phylogenetic relationship within the species included in the genus Actinotignum.</title>
        <authorList>
            <person name="Jensen C.S."/>
            <person name="Dargis R."/>
            <person name="Kemp M."/>
            <person name="Christensen J.J."/>
        </authorList>
    </citation>
    <scope>NUCLEOTIDE SEQUENCE</scope>
    <source>
        <strain evidence="3 4">SLA_B089</strain>
        <strain evidence="2">SLA_B245</strain>
    </source>
</reference>
<proteinExistence type="predicted"/>
<keyword evidence="4" id="KW-1185">Reference proteome</keyword>
<evidence type="ECO:0000313" key="3">
    <source>
        <dbReference type="EMBL" id="MDY5147098.1"/>
    </source>
</evidence>
<dbReference type="Proteomes" id="UP001288320">
    <property type="component" value="Unassembled WGS sequence"/>
</dbReference>
<sequence>MKDSPFRRIGYALLGMGSGILILTKNFAGGITGALAGLLMFWSDAKKPDNTGESPDSREGSR</sequence>
<comment type="caution">
    <text evidence="2">The sequence shown here is derived from an EMBL/GenBank/DDBJ whole genome shotgun (WGS) entry which is preliminary data.</text>
</comment>
<gene>
    <name evidence="2" type="ORF">R6G74_02390</name>
    <name evidence="3" type="ORF">R6P33_08720</name>
</gene>
<dbReference type="EMBL" id="JAWNFY010000029">
    <property type="protein sequence ID" value="MDY5147098.1"/>
    <property type="molecule type" value="Genomic_DNA"/>
</dbReference>
<keyword evidence="1" id="KW-1133">Transmembrane helix</keyword>
<feature type="transmembrane region" description="Helical" evidence="1">
    <location>
        <begin position="12"/>
        <end position="42"/>
    </location>
</feature>
<dbReference type="EMBL" id="JAWNFV010000003">
    <property type="protein sequence ID" value="MDY5140168.1"/>
    <property type="molecule type" value="Genomic_DNA"/>
</dbReference>
<dbReference type="Proteomes" id="UP001284901">
    <property type="component" value="Unassembled WGS sequence"/>
</dbReference>
<name>A0AAW9HMZ8_9ACTO</name>
<organism evidence="2 5">
    <name type="scientific">Actinotignum timonense</name>
    <dbReference type="NCBI Taxonomy" id="1870995"/>
    <lineage>
        <taxon>Bacteria</taxon>
        <taxon>Bacillati</taxon>
        <taxon>Actinomycetota</taxon>
        <taxon>Actinomycetes</taxon>
        <taxon>Actinomycetales</taxon>
        <taxon>Actinomycetaceae</taxon>
        <taxon>Actinotignum</taxon>
    </lineage>
</organism>
<dbReference type="RefSeq" id="WP_087069867.1">
    <property type="nucleotide sequence ID" value="NZ_CAUPFC010000004.1"/>
</dbReference>
<dbReference type="AlphaFoldDB" id="A0AAW9HMZ8"/>